<dbReference type="Proteomes" id="UP000266723">
    <property type="component" value="Unassembled WGS sequence"/>
</dbReference>
<comment type="caution">
    <text evidence="1">The sequence shown here is derived from an EMBL/GenBank/DDBJ whole genome shotgun (WGS) entry which is preliminary data.</text>
</comment>
<accession>A0ABQ7E4R0</accession>
<protein>
    <submittedName>
        <fullName evidence="1">Uncharacterized protein</fullName>
    </submittedName>
</protein>
<evidence type="ECO:0000313" key="2">
    <source>
        <dbReference type="Proteomes" id="UP000266723"/>
    </source>
</evidence>
<dbReference type="EMBL" id="QGKV02000299">
    <property type="protein sequence ID" value="KAF3591551.1"/>
    <property type="molecule type" value="Genomic_DNA"/>
</dbReference>
<evidence type="ECO:0000313" key="1">
    <source>
        <dbReference type="EMBL" id="KAF3591551.1"/>
    </source>
</evidence>
<organism evidence="1 2">
    <name type="scientific">Brassica cretica</name>
    <name type="common">Mustard</name>
    <dbReference type="NCBI Taxonomy" id="69181"/>
    <lineage>
        <taxon>Eukaryota</taxon>
        <taxon>Viridiplantae</taxon>
        <taxon>Streptophyta</taxon>
        <taxon>Embryophyta</taxon>
        <taxon>Tracheophyta</taxon>
        <taxon>Spermatophyta</taxon>
        <taxon>Magnoliopsida</taxon>
        <taxon>eudicotyledons</taxon>
        <taxon>Gunneridae</taxon>
        <taxon>Pentapetalae</taxon>
        <taxon>rosids</taxon>
        <taxon>malvids</taxon>
        <taxon>Brassicales</taxon>
        <taxon>Brassicaceae</taxon>
        <taxon>Brassiceae</taxon>
        <taxon>Brassica</taxon>
    </lineage>
</organism>
<sequence length="56" mass="6213">MNAKQSWSEAAVAKSGTEWKGASHIDARFDEIDIRCQIREDGLNQRAVPFASTSCE</sequence>
<proteinExistence type="predicted"/>
<reference evidence="1 2" key="1">
    <citation type="journal article" date="2020" name="BMC Genomics">
        <title>Intraspecific diversification of the crop wild relative Brassica cretica Lam. using demographic model selection.</title>
        <authorList>
            <person name="Kioukis A."/>
            <person name="Michalopoulou V.A."/>
            <person name="Briers L."/>
            <person name="Pirintsos S."/>
            <person name="Studholme D.J."/>
            <person name="Pavlidis P."/>
            <person name="Sarris P.F."/>
        </authorList>
    </citation>
    <scope>NUCLEOTIDE SEQUENCE [LARGE SCALE GENOMIC DNA]</scope>
    <source>
        <strain evidence="2">cv. PFS-1207/04</strain>
    </source>
</reference>
<keyword evidence="2" id="KW-1185">Reference proteome</keyword>
<gene>
    <name evidence="1" type="ORF">DY000_02026072</name>
</gene>
<name>A0ABQ7E4R0_BRACR</name>